<dbReference type="PANTHER" id="PTHR33371">
    <property type="entry name" value="INTERMEMBRANE PHOSPHOLIPID TRANSPORT SYSTEM BINDING PROTEIN MLAD-RELATED"/>
    <property type="match status" value="1"/>
</dbReference>
<evidence type="ECO:0000256" key="2">
    <source>
        <dbReference type="SAM" id="Phobius"/>
    </source>
</evidence>
<name>A0A1T4W430_9BACT</name>
<dbReference type="Pfam" id="PF02470">
    <property type="entry name" value="MlaD"/>
    <property type="match status" value="1"/>
</dbReference>
<dbReference type="OrthoDB" id="8579797at2"/>
<feature type="coiled-coil region" evidence="1">
    <location>
        <begin position="266"/>
        <end position="293"/>
    </location>
</feature>
<dbReference type="STRING" id="1121442.SAMN02745702_01555"/>
<keyword evidence="5" id="KW-1185">Reference proteome</keyword>
<dbReference type="AlphaFoldDB" id="A0A1T4W430"/>
<organism evidence="4 5">
    <name type="scientific">Desulfobaculum bizertense DSM 18034</name>
    <dbReference type="NCBI Taxonomy" id="1121442"/>
    <lineage>
        <taxon>Bacteria</taxon>
        <taxon>Pseudomonadati</taxon>
        <taxon>Thermodesulfobacteriota</taxon>
        <taxon>Desulfovibrionia</taxon>
        <taxon>Desulfovibrionales</taxon>
        <taxon>Desulfovibrionaceae</taxon>
        <taxon>Desulfobaculum</taxon>
    </lineage>
</organism>
<dbReference type="InterPro" id="IPR003399">
    <property type="entry name" value="Mce/MlaD"/>
</dbReference>
<proteinExistence type="predicted"/>
<dbReference type="InterPro" id="IPR052336">
    <property type="entry name" value="MlaD_Phospholipid_Transporter"/>
</dbReference>
<keyword evidence="2" id="KW-0812">Transmembrane</keyword>
<sequence>MNRIQKQTQKEFKVGLFVLITFGLLLSTLLWVAEKRGLFAETVTYYVLSSTGENVERGTPVRLSGFPIGQVSRVSLERSSTVEFEIKILEEHQEWMKKDAQIILVQGAFIGKTFLQLVPGSKAAQILPEGSEIQLHKVGGFDEILQEARPVLENLKGIVADIKTITAQVAADDGPYQNILHNISAMSDDMRSTDSLAGYLTASRRPAERMDSILAKMDALLSNTNARVSDLRPLQADLNGLIKETRLFMEELRVMQETLKPSVTDVAETAEEIRKASSNLVRLRHQAEETLKQGNQVLKKFNHTWPLSSGTRTYPQDFPTP</sequence>
<dbReference type="PANTHER" id="PTHR33371:SF4">
    <property type="entry name" value="INTERMEMBRANE PHOSPHOLIPID TRANSPORT SYSTEM BINDING PROTEIN MLAD"/>
    <property type="match status" value="1"/>
</dbReference>
<gene>
    <name evidence="4" type="ORF">SAMN02745702_01555</name>
</gene>
<evidence type="ECO:0000259" key="3">
    <source>
        <dbReference type="Pfam" id="PF02470"/>
    </source>
</evidence>
<dbReference type="EMBL" id="FUYA01000004">
    <property type="protein sequence ID" value="SKA71795.1"/>
    <property type="molecule type" value="Genomic_DNA"/>
</dbReference>
<evidence type="ECO:0000256" key="1">
    <source>
        <dbReference type="SAM" id="Coils"/>
    </source>
</evidence>
<dbReference type="Proteomes" id="UP000189733">
    <property type="component" value="Unassembled WGS sequence"/>
</dbReference>
<evidence type="ECO:0000313" key="5">
    <source>
        <dbReference type="Proteomes" id="UP000189733"/>
    </source>
</evidence>
<evidence type="ECO:0000313" key="4">
    <source>
        <dbReference type="EMBL" id="SKA71795.1"/>
    </source>
</evidence>
<protein>
    <submittedName>
        <fullName evidence="4">ABC-type transporter Mla maintaining outer membrane lipid asymmetry, component MlaD</fullName>
    </submittedName>
</protein>
<feature type="domain" description="Mce/MlaD" evidence="3">
    <location>
        <begin position="42"/>
        <end position="120"/>
    </location>
</feature>
<keyword evidence="2" id="KW-0472">Membrane</keyword>
<keyword evidence="2" id="KW-1133">Transmembrane helix</keyword>
<reference evidence="4 5" key="1">
    <citation type="submission" date="2017-02" db="EMBL/GenBank/DDBJ databases">
        <authorList>
            <person name="Peterson S.W."/>
        </authorList>
    </citation>
    <scope>NUCLEOTIDE SEQUENCE [LARGE SCALE GENOMIC DNA]</scope>
    <source>
        <strain evidence="4 5">DSM 18034</strain>
    </source>
</reference>
<dbReference type="RefSeq" id="WP_078684831.1">
    <property type="nucleotide sequence ID" value="NZ_FUYA01000004.1"/>
</dbReference>
<keyword evidence="1" id="KW-0175">Coiled coil</keyword>
<feature type="transmembrane region" description="Helical" evidence="2">
    <location>
        <begin position="12"/>
        <end position="33"/>
    </location>
</feature>
<accession>A0A1T4W430</accession>